<gene>
    <name evidence="1" type="ORF">CK203_030039</name>
</gene>
<proteinExistence type="predicted"/>
<evidence type="ECO:0000313" key="2">
    <source>
        <dbReference type="Proteomes" id="UP000288805"/>
    </source>
</evidence>
<dbReference type="EMBL" id="QGNW01000103">
    <property type="protein sequence ID" value="RVW97120.1"/>
    <property type="molecule type" value="Genomic_DNA"/>
</dbReference>
<comment type="caution">
    <text evidence="1">The sequence shown here is derived from an EMBL/GenBank/DDBJ whole genome shotgun (WGS) entry which is preliminary data.</text>
</comment>
<dbReference type="SUPFAM" id="SSF56219">
    <property type="entry name" value="DNase I-like"/>
    <property type="match status" value="1"/>
</dbReference>
<dbReference type="AlphaFoldDB" id="A0A438IK80"/>
<accession>A0A438IK80</accession>
<dbReference type="PANTHER" id="PTHR33116:SF78">
    <property type="entry name" value="OS12G0587133 PROTEIN"/>
    <property type="match status" value="1"/>
</dbReference>
<organism evidence="1 2">
    <name type="scientific">Vitis vinifera</name>
    <name type="common">Grape</name>
    <dbReference type="NCBI Taxonomy" id="29760"/>
    <lineage>
        <taxon>Eukaryota</taxon>
        <taxon>Viridiplantae</taxon>
        <taxon>Streptophyta</taxon>
        <taxon>Embryophyta</taxon>
        <taxon>Tracheophyta</taxon>
        <taxon>Spermatophyta</taxon>
        <taxon>Magnoliopsida</taxon>
        <taxon>eudicotyledons</taxon>
        <taxon>Gunneridae</taxon>
        <taxon>Pentapetalae</taxon>
        <taxon>rosids</taxon>
        <taxon>Vitales</taxon>
        <taxon>Vitaceae</taxon>
        <taxon>Viteae</taxon>
        <taxon>Vitis</taxon>
    </lineage>
</organism>
<evidence type="ECO:0000313" key="1">
    <source>
        <dbReference type="EMBL" id="RVW97120.1"/>
    </source>
</evidence>
<protein>
    <submittedName>
        <fullName evidence="1">Uncharacterized protein</fullName>
    </submittedName>
</protein>
<dbReference type="Proteomes" id="UP000288805">
    <property type="component" value="Unassembled WGS sequence"/>
</dbReference>
<sequence>MEEMSKKIVRSLGVGRYLEWRTVNSRGASSGVLVFWDNKVLQLLDVEVGIFLASCWFKNCEDDFCWIFTRVYGLTLKKERKSSGFPVECSRGGRLTCSMRRFSEIMKLELRDLPLQGGSYTWRGGLNNQPNSRLDWFLVSEDWEGRFTGGFSFSGSASFVLAAKLKVLKPLLRDWNRNVFGKVEVNKAWALNQVEFWDRVELDRLLAIHELEASKGAKEDFKKWILLEEISKRQKSREEGGDPVLVVCLFATLVAVEAARSLFLSWRSLFLSWREFHYHNCFVRSLNATFLILIPKKGGVEDLRDFRSISLVGGLYKWLAKVLANRFRGRNGLGGCGGVSPQPIFLLWLMGLPQVSSRVLGVLRQGDPLSPYLFVIVMEALSCLFQRVVNGGFLLSYKVILGLRINFDKSALIPVGCVENMEALATELGCKVGSLLSSYLGLSLGALYKFVAAWDGVEVRVWKRLARWKCQYISKEGRITLIWSTLASLPISFMSVLFLPRTVKLRVKFWKDRWCGAAPFCVSFPTLFALAVSKSAWVSMGSVQQDVEDRVLWIETKCEKFSIKSLYKALGFDSSVSFPSNVIWKTCVQPKWVLPATVKETLLSWNGSFVGK</sequence>
<dbReference type="PANTHER" id="PTHR33116">
    <property type="entry name" value="REVERSE TRANSCRIPTASE ZINC-BINDING DOMAIN-CONTAINING PROTEIN-RELATED-RELATED"/>
    <property type="match status" value="1"/>
</dbReference>
<reference evidence="1 2" key="1">
    <citation type="journal article" date="2018" name="PLoS Genet.">
        <title>Population sequencing reveals clonal diversity and ancestral inbreeding in the grapevine cultivar Chardonnay.</title>
        <authorList>
            <person name="Roach M.J."/>
            <person name="Johnson D.L."/>
            <person name="Bohlmann J."/>
            <person name="van Vuuren H.J."/>
            <person name="Jones S.J."/>
            <person name="Pretorius I.S."/>
            <person name="Schmidt S.A."/>
            <person name="Borneman A.R."/>
        </authorList>
    </citation>
    <scope>NUCLEOTIDE SEQUENCE [LARGE SCALE GENOMIC DNA]</scope>
    <source>
        <strain evidence="2">cv. Chardonnay</strain>
        <tissue evidence="1">Leaf</tissue>
    </source>
</reference>
<name>A0A438IK80_VITVI</name>
<dbReference type="InterPro" id="IPR036691">
    <property type="entry name" value="Endo/exonu/phosph_ase_sf"/>
</dbReference>